<dbReference type="PANTHER" id="PTHR30537">
    <property type="entry name" value="HTH-TYPE TRANSCRIPTIONAL REGULATOR"/>
    <property type="match status" value="1"/>
</dbReference>
<evidence type="ECO:0000256" key="1">
    <source>
        <dbReference type="ARBA" id="ARBA00009437"/>
    </source>
</evidence>
<name>A0A2V4TH56_9BURK</name>
<dbReference type="OrthoDB" id="5525645at2"/>
<dbReference type="Gene3D" id="1.10.10.10">
    <property type="entry name" value="Winged helix-like DNA-binding domain superfamily/Winged helix DNA-binding domain"/>
    <property type="match status" value="1"/>
</dbReference>
<proteinExistence type="inferred from homology"/>
<evidence type="ECO:0000256" key="2">
    <source>
        <dbReference type="ARBA" id="ARBA00023015"/>
    </source>
</evidence>
<keyword evidence="3" id="KW-0238">DNA-binding</keyword>
<evidence type="ECO:0000256" key="3">
    <source>
        <dbReference type="ARBA" id="ARBA00023125"/>
    </source>
</evidence>
<dbReference type="SUPFAM" id="SSF46785">
    <property type="entry name" value="Winged helix' DNA-binding domain"/>
    <property type="match status" value="1"/>
</dbReference>
<dbReference type="Pfam" id="PF03466">
    <property type="entry name" value="LysR_substrate"/>
    <property type="match status" value="1"/>
</dbReference>
<evidence type="ECO:0000313" key="6">
    <source>
        <dbReference type="EMBL" id="PYE24869.1"/>
    </source>
</evidence>
<dbReference type="Gene3D" id="3.40.190.290">
    <property type="match status" value="1"/>
</dbReference>
<evidence type="ECO:0000256" key="4">
    <source>
        <dbReference type="ARBA" id="ARBA00023163"/>
    </source>
</evidence>
<dbReference type="AlphaFoldDB" id="A0A2V4TH56"/>
<dbReference type="Proteomes" id="UP000247772">
    <property type="component" value="Unassembled WGS sequence"/>
</dbReference>
<dbReference type="PRINTS" id="PR00039">
    <property type="entry name" value="HTHLYSR"/>
</dbReference>
<dbReference type="InterPro" id="IPR000847">
    <property type="entry name" value="LysR_HTH_N"/>
</dbReference>
<dbReference type="GO" id="GO:0006351">
    <property type="term" value="P:DNA-templated transcription"/>
    <property type="evidence" value="ECO:0007669"/>
    <property type="project" value="TreeGrafter"/>
</dbReference>
<dbReference type="InterPro" id="IPR058163">
    <property type="entry name" value="LysR-type_TF_proteobact-type"/>
</dbReference>
<dbReference type="Pfam" id="PF00126">
    <property type="entry name" value="HTH_1"/>
    <property type="match status" value="1"/>
</dbReference>
<dbReference type="PROSITE" id="PS50931">
    <property type="entry name" value="HTH_LYSR"/>
    <property type="match status" value="1"/>
</dbReference>
<dbReference type="InterPro" id="IPR036390">
    <property type="entry name" value="WH_DNA-bd_sf"/>
</dbReference>
<dbReference type="FunFam" id="1.10.10.10:FF:000001">
    <property type="entry name" value="LysR family transcriptional regulator"/>
    <property type="match status" value="1"/>
</dbReference>
<gene>
    <name evidence="6" type="ORF">C7410_10592</name>
</gene>
<dbReference type="InterPro" id="IPR005119">
    <property type="entry name" value="LysR_subst-bd"/>
</dbReference>
<accession>A0A2V4TH56</accession>
<dbReference type="EMBL" id="QJSQ01000005">
    <property type="protein sequence ID" value="PYE24869.1"/>
    <property type="molecule type" value="Genomic_DNA"/>
</dbReference>
<dbReference type="GO" id="GO:0003700">
    <property type="term" value="F:DNA-binding transcription factor activity"/>
    <property type="evidence" value="ECO:0007669"/>
    <property type="project" value="InterPro"/>
</dbReference>
<evidence type="ECO:0000313" key="7">
    <source>
        <dbReference type="Proteomes" id="UP000247772"/>
    </source>
</evidence>
<comment type="similarity">
    <text evidence="1">Belongs to the LysR transcriptional regulatory family.</text>
</comment>
<evidence type="ECO:0000259" key="5">
    <source>
        <dbReference type="PROSITE" id="PS50931"/>
    </source>
</evidence>
<protein>
    <submittedName>
        <fullName evidence="6">LysR family transcriptional regulator</fullName>
    </submittedName>
</protein>
<sequence>MKQNFTVRQGALDGVEAFLCVARHRSFRKAAADLGVTPSAISQAVRVLEERIGAALFVRTTRSVGLTEAGDRFLSRAKPAFEELVAASEAARDLGQRPTGLLRLSVPRAVVPLLLEPLLASFCQAYPEVEVEIAVSKEVVDLAAEGFDAGIRLGQLVAADMVAVPLTPPFRLVVVGSPAYFSGNKRPRHTGDLRQHACLRWRRSSGALASWSFDDHGHAVEIAVSGPLIASDFPTMMGAALEGIGLAQLPEPMVSDAVQAGKLVRVLDAYAPMLPGVFLCYPSRRQIMPKLRAFIDHVKSRKAGAAPTRGR</sequence>
<reference evidence="6 7" key="1">
    <citation type="submission" date="2018-06" db="EMBL/GenBank/DDBJ databases">
        <title>Genomic Encyclopedia of Type Strains, Phase IV (KMG-V): Genome sequencing to study the core and pangenomes of soil and plant-associated prokaryotes.</title>
        <authorList>
            <person name="Whitman W."/>
        </authorList>
    </citation>
    <scope>NUCLEOTIDE SEQUENCE [LARGE SCALE GENOMIC DNA]</scope>
    <source>
        <strain evidence="6 7">SRCL-318</strain>
    </source>
</reference>
<dbReference type="CDD" id="cd08474">
    <property type="entry name" value="PBP2_CrgA_like_5"/>
    <property type="match status" value="1"/>
</dbReference>
<keyword evidence="2" id="KW-0805">Transcription regulation</keyword>
<dbReference type="GO" id="GO:0043565">
    <property type="term" value="F:sequence-specific DNA binding"/>
    <property type="evidence" value="ECO:0007669"/>
    <property type="project" value="TreeGrafter"/>
</dbReference>
<feature type="domain" description="HTH lysR-type" evidence="5">
    <location>
        <begin position="16"/>
        <end position="67"/>
    </location>
</feature>
<organism evidence="6 7">
    <name type="scientific">Paraburkholderia silvatlantica</name>
    <dbReference type="NCBI Taxonomy" id="321895"/>
    <lineage>
        <taxon>Bacteria</taxon>
        <taxon>Pseudomonadati</taxon>
        <taxon>Pseudomonadota</taxon>
        <taxon>Betaproteobacteria</taxon>
        <taxon>Burkholderiales</taxon>
        <taxon>Burkholderiaceae</taxon>
        <taxon>Paraburkholderia</taxon>
    </lineage>
</organism>
<dbReference type="PANTHER" id="PTHR30537:SF1">
    <property type="entry name" value="HTH-TYPE TRANSCRIPTIONAL REGULATOR PGRR"/>
    <property type="match status" value="1"/>
</dbReference>
<dbReference type="RefSeq" id="WP_110854689.1">
    <property type="nucleotide sequence ID" value="NZ_QJSQ01000005.1"/>
</dbReference>
<comment type="caution">
    <text evidence="6">The sequence shown here is derived from an EMBL/GenBank/DDBJ whole genome shotgun (WGS) entry which is preliminary data.</text>
</comment>
<dbReference type="SUPFAM" id="SSF53850">
    <property type="entry name" value="Periplasmic binding protein-like II"/>
    <property type="match status" value="1"/>
</dbReference>
<keyword evidence="4" id="KW-0804">Transcription</keyword>
<dbReference type="InterPro" id="IPR036388">
    <property type="entry name" value="WH-like_DNA-bd_sf"/>
</dbReference>